<sequence length="64" mass="7192">MKESPDKEMPEADGSTKRRGDEPERPFDPDDLIPASGGEISSETVERMRQRLDGEDREAEGEQT</sequence>
<feature type="compositionally biased region" description="Basic and acidic residues" evidence="1">
    <location>
        <begin position="1"/>
        <end position="28"/>
    </location>
</feature>
<protein>
    <recommendedName>
        <fullName evidence="4">DUF3072 domain-containing protein</fullName>
    </recommendedName>
</protein>
<evidence type="ECO:0000256" key="1">
    <source>
        <dbReference type="SAM" id="MobiDB-lite"/>
    </source>
</evidence>
<dbReference type="AlphaFoldDB" id="A0A6I6NFR4"/>
<evidence type="ECO:0008006" key="4">
    <source>
        <dbReference type="Google" id="ProtNLM"/>
    </source>
</evidence>
<feature type="compositionally biased region" description="Basic and acidic residues" evidence="1">
    <location>
        <begin position="44"/>
        <end position="54"/>
    </location>
</feature>
<reference evidence="2 3" key="1">
    <citation type="submission" date="2019-12" db="EMBL/GenBank/DDBJ databases">
        <title>Streptomyces sp. strain T44 isolated from rhizosphere soil of Broussonetia papyrifera.</title>
        <authorList>
            <person name="Mo P."/>
        </authorList>
    </citation>
    <scope>NUCLEOTIDE SEQUENCE [LARGE SCALE GENOMIC DNA]</scope>
    <source>
        <strain evidence="2 3">T44</strain>
    </source>
</reference>
<accession>A0A6I6NFR4</accession>
<evidence type="ECO:0000313" key="2">
    <source>
        <dbReference type="EMBL" id="QHA09000.1"/>
    </source>
</evidence>
<dbReference type="KEGG" id="sbro:GQF42_42415"/>
<organism evidence="2 3">
    <name type="scientific">Streptomyces broussonetiae</name>
    <dbReference type="NCBI Taxonomy" id="2686304"/>
    <lineage>
        <taxon>Bacteria</taxon>
        <taxon>Bacillati</taxon>
        <taxon>Actinomycetota</taxon>
        <taxon>Actinomycetes</taxon>
        <taxon>Kitasatosporales</taxon>
        <taxon>Streptomycetaceae</taxon>
        <taxon>Streptomyces</taxon>
    </lineage>
</organism>
<evidence type="ECO:0000313" key="3">
    <source>
        <dbReference type="Proteomes" id="UP000436138"/>
    </source>
</evidence>
<dbReference type="EMBL" id="CP047020">
    <property type="protein sequence ID" value="QHA09000.1"/>
    <property type="molecule type" value="Genomic_DNA"/>
</dbReference>
<keyword evidence="3" id="KW-1185">Reference proteome</keyword>
<gene>
    <name evidence="2" type="ORF">GQF42_42415</name>
</gene>
<name>A0A6I6NFR4_9ACTN</name>
<feature type="compositionally biased region" description="Acidic residues" evidence="1">
    <location>
        <begin position="55"/>
        <end position="64"/>
    </location>
</feature>
<dbReference type="Proteomes" id="UP000436138">
    <property type="component" value="Chromosome"/>
</dbReference>
<proteinExistence type="predicted"/>
<feature type="region of interest" description="Disordered" evidence="1">
    <location>
        <begin position="1"/>
        <end position="64"/>
    </location>
</feature>